<comment type="caution">
    <text evidence="1">The sequence shown here is derived from an EMBL/GenBank/DDBJ whole genome shotgun (WGS) entry which is preliminary data.</text>
</comment>
<reference evidence="1 2" key="1">
    <citation type="submission" date="2024-07" db="EMBL/GenBank/DDBJ databases">
        <title>Chromosome-level genome assembly of the water stick insect Ranatra chinensis (Heteroptera: Nepidae).</title>
        <authorList>
            <person name="Liu X."/>
        </authorList>
    </citation>
    <scope>NUCLEOTIDE SEQUENCE [LARGE SCALE GENOMIC DNA]</scope>
    <source>
        <strain evidence="1">Cailab_2021Rc</strain>
        <tissue evidence="1">Muscle</tissue>
    </source>
</reference>
<sequence length="118" mass="13330">MVSKCVPFSVISCSELVCPNLFPLIAIFNGAVWVVPHVTTVPKPVRANRLGARADRPRYAIAWGDFRWEFSLFDERLKKAGPRADFCGCMKCIESKCNCPRRHAMSDPPRRVLNVVHT</sequence>
<name>A0ABD0YJ05_9HEMI</name>
<gene>
    <name evidence="1" type="ORF">AAG570_010886</name>
</gene>
<dbReference type="Proteomes" id="UP001558652">
    <property type="component" value="Unassembled WGS sequence"/>
</dbReference>
<accession>A0ABD0YJ05</accession>
<organism evidence="1 2">
    <name type="scientific">Ranatra chinensis</name>
    <dbReference type="NCBI Taxonomy" id="642074"/>
    <lineage>
        <taxon>Eukaryota</taxon>
        <taxon>Metazoa</taxon>
        <taxon>Ecdysozoa</taxon>
        <taxon>Arthropoda</taxon>
        <taxon>Hexapoda</taxon>
        <taxon>Insecta</taxon>
        <taxon>Pterygota</taxon>
        <taxon>Neoptera</taxon>
        <taxon>Paraneoptera</taxon>
        <taxon>Hemiptera</taxon>
        <taxon>Heteroptera</taxon>
        <taxon>Panheteroptera</taxon>
        <taxon>Nepomorpha</taxon>
        <taxon>Nepidae</taxon>
        <taxon>Ranatrinae</taxon>
        <taxon>Ranatra</taxon>
    </lineage>
</organism>
<evidence type="ECO:0000313" key="2">
    <source>
        <dbReference type="Proteomes" id="UP001558652"/>
    </source>
</evidence>
<evidence type="ECO:0000313" key="1">
    <source>
        <dbReference type="EMBL" id="KAL1131268.1"/>
    </source>
</evidence>
<protein>
    <submittedName>
        <fullName evidence="1">Uncharacterized protein</fullName>
    </submittedName>
</protein>
<keyword evidence="2" id="KW-1185">Reference proteome</keyword>
<dbReference type="EMBL" id="JBFDAA010000006">
    <property type="protein sequence ID" value="KAL1131268.1"/>
    <property type="molecule type" value="Genomic_DNA"/>
</dbReference>
<dbReference type="AlphaFoldDB" id="A0ABD0YJ05"/>
<proteinExistence type="predicted"/>